<organism evidence="1 2">
    <name type="scientific">Chitinophaga oryzae</name>
    <dbReference type="NCBI Taxonomy" id="2725414"/>
    <lineage>
        <taxon>Bacteria</taxon>
        <taxon>Pseudomonadati</taxon>
        <taxon>Bacteroidota</taxon>
        <taxon>Chitinophagia</taxon>
        <taxon>Chitinophagales</taxon>
        <taxon>Chitinophagaceae</taxon>
        <taxon>Chitinophaga</taxon>
    </lineage>
</organism>
<dbReference type="RefSeq" id="WP_168807804.1">
    <property type="nucleotide sequence ID" value="NZ_CP051205.1"/>
</dbReference>
<evidence type="ECO:0000313" key="2">
    <source>
        <dbReference type="Proteomes" id="UP000502421"/>
    </source>
</evidence>
<dbReference type="Proteomes" id="UP000502421">
    <property type="component" value="Chromosome"/>
</dbReference>
<sequence>MRKKRKRQPNMLRQIHQEINSFISVYRQAICQECDWSTPTYYRKLRENENPELSIMETKTAISVGLSITQNIQTKLKAIEKAYNKPDH</sequence>
<proteinExistence type="predicted"/>
<accession>A0AAE6ZIY1</accession>
<dbReference type="KEGG" id="coy:HF329_23480"/>
<reference evidence="2" key="1">
    <citation type="submission" date="2020-04" db="EMBL/GenBank/DDBJ databases">
        <authorList>
            <person name="Kittiwongwattana C."/>
        </authorList>
    </citation>
    <scope>NUCLEOTIDE SEQUENCE [LARGE SCALE GENOMIC DNA]</scope>
    <source>
        <strain evidence="2">1310</strain>
    </source>
</reference>
<name>A0AAE6ZIY1_9BACT</name>
<dbReference type="EMBL" id="CP051205">
    <property type="protein sequence ID" value="QJB34086.1"/>
    <property type="molecule type" value="Genomic_DNA"/>
</dbReference>
<evidence type="ECO:0000313" key="1">
    <source>
        <dbReference type="EMBL" id="QJB34086.1"/>
    </source>
</evidence>
<dbReference type="AlphaFoldDB" id="A0AAE6ZIY1"/>
<protein>
    <submittedName>
        <fullName evidence="1">Uncharacterized protein</fullName>
    </submittedName>
</protein>
<gene>
    <name evidence="1" type="ORF">HF329_23480</name>
</gene>